<keyword evidence="3" id="KW-1185">Reference proteome</keyword>
<organism evidence="2 3">
    <name type="scientific">Actinocatenispora thailandica</name>
    <dbReference type="NCBI Taxonomy" id="227318"/>
    <lineage>
        <taxon>Bacteria</taxon>
        <taxon>Bacillati</taxon>
        <taxon>Actinomycetota</taxon>
        <taxon>Actinomycetes</taxon>
        <taxon>Micromonosporales</taxon>
        <taxon>Micromonosporaceae</taxon>
        <taxon>Actinocatenispora</taxon>
    </lineage>
</organism>
<keyword evidence="1" id="KW-0812">Transmembrane</keyword>
<feature type="transmembrane region" description="Helical" evidence="1">
    <location>
        <begin position="317"/>
        <end position="335"/>
    </location>
</feature>
<dbReference type="Proteomes" id="UP000611640">
    <property type="component" value="Chromosome"/>
</dbReference>
<reference evidence="2 3" key="1">
    <citation type="submission" date="2020-08" db="EMBL/GenBank/DDBJ databases">
        <title>Whole genome shotgun sequence of Actinocatenispora thailandica NBRC 105041.</title>
        <authorList>
            <person name="Komaki H."/>
            <person name="Tamura T."/>
        </authorList>
    </citation>
    <scope>NUCLEOTIDE SEQUENCE [LARGE SCALE GENOMIC DNA]</scope>
    <source>
        <strain evidence="2 3">NBRC 105041</strain>
    </source>
</reference>
<accession>A0A7R7DMT7</accession>
<dbReference type="AlphaFoldDB" id="A0A7R7DMT7"/>
<feature type="transmembrane region" description="Helical" evidence="1">
    <location>
        <begin position="189"/>
        <end position="207"/>
    </location>
</feature>
<evidence type="ECO:0000256" key="1">
    <source>
        <dbReference type="SAM" id="Phobius"/>
    </source>
</evidence>
<gene>
    <name evidence="2" type="ORF">Athai_21320</name>
</gene>
<feature type="transmembrane region" description="Helical" evidence="1">
    <location>
        <begin position="61"/>
        <end position="83"/>
    </location>
</feature>
<keyword evidence="1" id="KW-1133">Transmembrane helix</keyword>
<dbReference type="EMBL" id="AP023355">
    <property type="protein sequence ID" value="BCJ34629.1"/>
    <property type="molecule type" value="Genomic_DNA"/>
</dbReference>
<keyword evidence="1" id="KW-0472">Membrane</keyword>
<feature type="transmembrane region" description="Helical" evidence="1">
    <location>
        <begin position="104"/>
        <end position="130"/>
    </location>
</feature>
<evidence type="ECO:0000313" key="2">
    <source>
        <dbReference type="EMBL" id="BCJ34629.1"/>
    </source>
</evidence>
<dbReference type="KEGG" id="atl:Athai_21320"/>
<sequence>MIWLTWRQYRVQALVVTAIVVAFAAVLLCTGPQLARLADESGNSFLAQASVGGTDPTVYRVGIGLLYLLPGAVGLFWGAPLVARELEASTYRLTWSQSVTRTRWLAVKLGVSALAAAVLAGIVGVGFTWWASPIDTDLDKGLTAGAFSMPRLSPLVFGAHGIVPVGYAVFALALGVAVGLVLRRSIPAMAVTLVLLAAAQVGTPLWVRPHLIEPVRYTTTITAANLGRIVAQPGGRVIDLEVRVHRPGDWILANETVDASGHAVATLPHWVIQCGPPPPGQPDRHQACFARLRRLGYRQRVSYQPASRFWSLQWREAGGYLVIAAALAGFCLWRIRRIR</sequence>
<proteinExistence type="predicted"/>
<dbReference type="RefSeq" id="WP_203961334.1">
    <property type="nucleotide sequence ID" value="NZ_AP023355.1"/>
</dbReference>
<feature type="transmembrane region" description="Helical" evidence="1">
    <location>
        <begin position="157"/>
        <end position="182"/>
    </location>
</feature>
<name>A0A7R7DMT7_9ACTN</name>
<evidence type="ECO:0000313" key="3">
    <source>
        <dbReference type="Proteomes" id="UP000611640"/>
    </source>
</evidence>
<protein>
    <submittedName>
        <fullName evidence="2">Transporter</fullName>
    </submittedName>
</protein>